<dbReference type="EMBL" id="BMGS01000013">
    <property type="protein sequence ID" value="GGG59087.1"/>
    <property type="molecule type" value="Genomic_DNA"/>
</dbReference>
<accession>A0ABQ1X459</accession>
<organism evidence="1 2">
    <name type="scientific">Hymenobacter glacieicola</name>
    <dbReference type="NCBI Taxonomy" id="1562124"/>
    <lineage>
        <taxon>Bacteria</taxon>
        <taxon>Pseudomonadati</taxon>
        <taxon>Bacteroidota</taxon>
        <taxon>Cytophagia</taxon>
        <taxon>Cytophagales</taxon>
        <taxon>Hymenobacteraceae</taxon>
        <taxon>Hymenobacter</taxon>
    </lineage>
</organism>
<name>A0ABQ1X459_9BACT</name>
<keyword evidence="2" id="KW-1185">Reference proteome</keyword>
<dbReference type="Proteomes" id="UP000601361">
    <property type="component" value="Unassembled WGS sequence"/>
</dbReference>
<evidence type="ECO:0000313" key="2">
    <source>
        <dbReference type="Proteomes" id="UP000601361"/>
    </source>
</evidence>
<comment type="caution">
    <text evidence="1">The sequence shown here is derived from an EMBL/GenBank/DDBJ whole genome shotgun (WGS) entry which is preliminary data.</text>
</comment>
<reference evidence="2" key="1">
    <citation type="journal article" date="2019" name="Int. J. Syst. Evol. Microbiol.">
        <title>The Global Catalogue of Microorganisms (GCM) 10K type strain sequencing project: providing services to taxonomists for standard genome sequencing and annotation.</title>
        <authorList>
            <consortium name="The Broad Institute Genomics Platform"/>
            <consortium name="The Broad Institute Genome Sequencing Center for Infectious Disease"/>
            <person name="Wu L."/>
            <person name="Ma J."/>
        </authorList>
    </citation>
    <scope>NUCLEOTIDE SEQUENCE [LARGE SCALE GENOMIC DNA]</scope>
    <source>
        <strain evidence="2">CGMCC 1.12990</strain>
    </source>
</reference>
<evidence type="ECO:0008006" key="3">
    <source>
        <dbReference type="Google" id="ProtNLM"/>
    </source>
</evidence>
<sequence length="204" mass="21963">MLTGLFLGSCQETGSVSEIPAALPNPAAASPATSISAAASPALPDTTSIEFIDSDEVTINGTQHLVGRTASLYKVLGRPDSLVAPNMLDYCMPYYDNRSFKCAYYGRSCVEVYGDTAVVSSLNFKRHPGLELHSEGLRLSRTTTLASLGKVFPQAVKKQSVLDVYKTGKRVAVVLQSAQIPNDYSWLLLFHNGLLESIELSTPC</sequence>
<proteinExistence type="predicted"/>
<evidence type="ECO:0000313" key="1">
    <source>
        <dbReference type="EMBL" id="GGG59087.1"/>
    </source>
</evidence>
<gene>
    <name evidence="1" type="ORF">GCM10011378_38890</name>
</gene>
<protein>
    <recommendedName>
        <fullName evidence="3">Beta-lactamase-inhibitor-like PepSY-like domain-containing protein</fullName>
    </recommendedName>
</protein>